<evidence type="ECO:0000259" key="7">
    <source>
        <dbReference type="PROSITE" id="PS51314"/>
    </source>
</evidence>
<dbReference type="STRING" id="675120.N1Q2R6"/>
<reference evidence="9" key="1">
    <citation type="journal article" date="2012" name="PLoS Genet.">
        <title>The genomes of the fungal plant pathogens Cladosporium fulvum and Dothistroma septosporum reveal adaptation to different hosts and lifestyles but also signatures of common ancestry.</title>
        <authorList>
            <person name="de Wit P.J.G.M."/>
            <person name="van der Burgt A."/>
            <person name="Oekmen B."/>
            <person name="Stergiopoulos I."/>
            <person name="Abd-Elsalam K.A."/>
            <person name="Aerts A.L."/>
            <person name="Bahkali A.H."/>
            <person name="Beenen H.G."/>
            <person name="Chettri P."/>
            <person name="Cox M.P."/>
            <person name="Datema E."/>
            <person name="de Vries R.P."/>
            <person name="Dhillon B."/>
            <person name="Ganley A.R."/>
            <person name="Griffiths S.A."/>
            <person name="Guo Y."/>
            <person name="Hamelin R.C."/>
            <person name="Henrissat B."/>
            <person name="Kabir M.S."/>
            <person name="Jashni M.K."/>
            <person name="Kema G."/>
            <person name="Klaubauf S."/>
            <person name="Lapidus A."/>
            <person name="Levasseur A."/>
            <person name="Lindquist E."/>
            <person name="Mehrabi R."/>
            <person name="Ohm R.A."/>
            <person name="Owen T.J."/>
            <person name="Salamov A."/>
            <person name="Schwelm A."/>
            <person name="Schijlen E."/>
            <person name="Sun H."/>
            <person name="van den Burg H.A."/>
            <person name="van Ham R.C.H.J."/>
            <person name="Zhang S."/>
            <person name="Goodwin S.B."/>
            <person name="Grigoriev I.V."/>
            <person name="Collemare J."/>
            <person name="Bradshaw R.E."/>
        </authorList>
    </citation>
    <scope>NUCLEOTIDE SEQUENCE [LARGE SCALE GENOMIC DNA]</scope>
    <source>
        <strain evidence="9">NZE10 / CBS 128990</strain>
    </source>
</reference>
<keyword evidence="5 6" id="KW-0653">Protein transport</keyword>
<dbReference type="OMA" id="SWRKKQT"/>
<evidence type="ECO:0000256" key="3">
    <source>
        <dbReference type="ARBA" id="ARBA00022448"/>
    </source>
</evidence>
<comment type="similarity">
    <text evidence="2">Belongs to the VPS37 family.</text>
</comment>
<dbReference type="Pfam" id="PF07200">
    <property type="entry name" value="Mod_r"/>
    <property type="match status" value="1"/>
</dbReference>
<dbReference type="Proteomes" id="UP000016933">
    <property type="component" value="Unassembled WGS sequence"/>
</dbReference>
<name>N1Q2R6_DOTSN</name>
<dbReference type="OrthoDB" id="10260857at2759"/>
<accession>N1Q2R6</accession>
<dbReference type="HOGENOM" id="CLU_088665_0_0_1"/>
<proteinExistence type="inferred from homology"/>
<organism evidence="8 9">
    <name type="scientific">Dothistroma septosporum (strain NZE10 / CBS 128990)</name>
    <name type="common">Red band needle blight fungus</name>
    <name type="synonym">Mycosphaerella pini</name>
    <dbReference type="NCBI Taxonomy" id="675120"/>
    <lineage>
        <taxon>Eukaryota</taxon>
        <taxon>Fungi</taxon>
        <taxon>Dikarya</taxon>
        <taxon>Ascomycota</taxon>
        <taxon>Pezizomycotina</taxon>
        <taxon>Dothideomycetes</taxon>
        <taxon>Dothideomycetidae</taxon>
        <taxon>Mycosphaerellales</taxon>
        <taxon>Mycosphaerellaceae</taxon>
        <taxon>Dothistroma</taxon>
    </lineage>
</organism>
<evidence type="ECO:0000256" key="2">
    <source>
        <dbReference type="ARBA" id="ARBA00007617"/>
    </source>
</evidence>
<keyword evidence="9" id="KW-1185">Reference proteome</keyword>
<evidence type="ECO:0000313" key="8">
    <source>
        <dbReference type="EMBL" id="EME49528.1"/>
    </source>
</evidence>
<dbReference type="InterPro" id="IPR037202">
    <property type="entry name" value="ESCRT_assembly_dom"/>
</dbReference>
<sequence>MQAQSSIPAIESNWLPASLMDKSTQDLHHFLSTPALQHAFLSSPETTHPAVLASEDYLTPIINSNLQLSNNVLTLEQKLSALRSQTQRRLLALRALEQAHRQKISETEDALKDFSPMALYQRLNASVQEQHLLVRGVEESWLEEDGVASDREVVEFVRGVKERRKTALLRRERKGRWDEGRVGGWR</sequence>
<dbReference type="GO" id="GO:0043162">
    <property type="term" value="P:ubiquitin-dependent protein catabolic process via the multivesicular body sorting pathway"/>
    <property type="evidence" value="ECO:0007669"/>
    <property type="project" value="UniProtKB-ARBA"/>
</dbReference>
<keyword evidence="4" id="KW-0967">Endosome</keyword>
<dbReference type="GO" id="GO:0006623">
    <property type="term" value="P:protein targeting to vacuole"/>
    <property type="evidence" value="ECO:0007669"/>
    <property type="project" value="TreeGrafter"/>
</dbReference>
<comment type="subcellular location">
    <subcellularLocation>
        <location evidence="1">Endosome</location>
    </subcellularLocation>
</comment>
<evidence type="ECO:0000313" key="9">
    <source>
        <dbReference type="Proteomes" id="UP000016933"/>
    </source>
</evidence>
<evidence type="ECO:0000256" key="4">
    <source>
        <dbReference type="ARBA" id="ARBA00022753"/>
    </source>
</evidence>
<dbReference type="InterPro" id="IPR009851">
    <property type="entry name" value="Mod_r"/>
</dbReference>
<dbReference type="PROSITE" id="PS51314">
    <property type="entry name" value="VPS37_C"/>
    <property type="match status" value="1"/>
</dbReference>
<reference evidence="8 9" key="2">
    <citation type="journal article" date="2012" name="PLoS Pathog.">
        <title>Diverse lifestyles and strategies of plant pathogenesis encoded in the genomes of eighteen Dothideomycetes fungi.</title>
        <authorList>
            <person name="Ohm R.A."/>
            <person name="Feau N."/>
            <person name="Henrissat B."/>
            <person name="Schoch C.L."/>
            <person name="Horwitz B.A."/>
            <person name="Barry K.W."/>
            <person name="Condon B.J."/>
            <person name="Copeland A.C."/>
            <person name="Dhillon B."/>
            <person name="Glaser F."/>
            <person name="Hesse C.N."/>
            <person name="Kosti I."/>
            <person name="LaButti K."/>
            <person name="Lindquist E.A."/>
            <person name="Lucas S."/>
            <person name="Salamov A.A."/>
            <person name="Bradshaw R.E."/>
            <person name="Ciuffetti L."/>
            <person name="Hamelin R.C."/>
            <person name="Kema G.H.J."/>
            <person name="Lawrence C."/>
            <person name="Scott J.A."/>
            <person name="Spatafora J.W."/>
            <person name="Turgeon B.G."/>
            <person name="de Wit P.J.G.M."/>
            <person name="Zhong S."/>
            <person name="Goodwin S.B."/>
            <person name="Grigoriev I.V."/>
        </authorList>
    </citation>
    <scope>NUCLEOTIDE SEQUENCE [LARGE SCALE GENOMIC DNA]</scope>
    <source>
        <strain evidence="9">NZE10 / CBS 128990</strain>
    </source>
</reference>
<dbReference type="eggNOG" id="ENOG502S268">
    <property type="taxonomic scope" value="Eukaryota"/>
</dbReference>
<dbReference type="SUPFAM" id="SSF140111">
    <property type="entry name" value="Endosomal sorting complex assembly domain"/>
    <property type="match status" value="1"/>
</dbReference>
<dbReference type="GO" id="GO:0006612">
    <property type="term" value="P:protein targeting to membrane"/>
    <property type="evidence" value="ECO:0007669"/>
    <property type="project" value="TreeGrafter"/>
</dbReference>
<dbReference type="GO" id="GO:0000813">
    <property type="term" value="C:ESCRT I complex"/>
    <property type="evidence" value="ECO:0007669"/>
    <property type="project" value="UniProtKB-ARBA"/>
</dbReference>
<dbReference type="EMBL" id="KB446535">
    <property type="protein sequence ID" value="EME49528.1"/>
    <property type="molecule type" value="Genomic_DNA"/>
</dbReference>
<evidence type="ECO:0000256" key="1">
    <source>
        <dbReference type="ARBA" id="ARBA00004177"/>
    </source>
</evidence>
<evidence type="ECO:0000256" key="6">
    <source>
        <dbReference type="PROSITE-ProRule" id="PRU00646"/>
    </source>
</evidence>
<dbReference type="PANTHER" id="PTHR13678:SF2">
    <property type="entry name" value="VACUOLAR PROTEIN SORTING-ASSOCIATED PROTEIN 37A"/>
    <property type="match status" value="1"/>
</dbReference>
<dbReference type="AlphaFoldDB" id="N1Q2R6"/>
<evidence type="ECO:0000256" key="5">
    <source>
        <dbReference type="ARBA" id="ARBA00022927"/>
    </source>
</evidence>
<protein>
    <recommendedName>
        <fullName evidence="7">VPS37 C-terminal domain-containing protein</fullName>
    </recommendedName>
</protein>
<keyword evidence="3 6" id="KW-0813">Transport</keyword>
<gene>
    <name evidence="8" type="ORF">DOTSEDRAFT_143603</name>
</gene>
<dbReference type="PANTHER" id="PTHR13678">
    <property type="entry name" value="VACUOLAR PROTEIN SORTING-ASSOCIATED PROTEIN 37"/>
    <property type="match status" value="1"/>
</dbReference>
<feature type="domain" description="VPS37 C-terminal" evidence="7">
    <location>
        <begin position="97"/>
        <end position="186"/>
    </location>
</feature>